<organism evidence="2 3">
    <name type="scientific">Paenibacillus agricola</name>
    <dbReference type="NCBI Taxonomy" id="2716264"/>
    <lineage>
        <taxon>Bacteria</taxon>
        <taxon>Bacillati</taxon>
        <taxon>Bacillota</taxon>
        <taxon>Bacilli</taxon>
        <taxon>Bacillales</taxon>
        <taxon>Paenibacillaceae</taxon>
        <taxon>Paenibacillus</taxon>
    </lineage>
</organism>
<dbReference type="SUPFAM" id="SSF51658">
    <property type="entry name" value="Xylose isomerase-like"/>
    <property type="match status" value="1"/>
</dbReference>
<reference evidence="2" key="1">
    <citation type="submission" date="2020-03" db="EMBL/GenBank/DDBJ databases">
        <title>Draft sequencing of Paenibacilllus sp. S3N08.</title>
        <authorList>
            <person name="Kim D.-U."/>
        </authorList>
    </citation>
    <scope>NUCLEOTIDE SEQUENCE</scope>
    <source>
        <strain evidence="2">S3N08</strain>
    </source>
</reference>
<dbReference type="GO" id="GO:0016853">
    <property type="term" value="F:isomerase activity"/>
    <property type="evidence" value="ECO:0007669"/>
    <property type="project" value="UniProtKB-KW"/>
</dbReference>
<evidence type="ECO:0000313" key="2">
    <source>
        <dbReference type="EMBL" id="NHN33086.1"/>
    </source>
</evidence>
<protein>
    <submittedName>
        <fullName evidence="2">Sugar phosphate isomerase/epimerase</fullName>
    </submittedName>
</protein>
<name>A0ABX0JGW9_9BACL</name>
<comment type="caution">
    <text evidence="2">The sequence shown here is derived from an EMBL/GenBank/DDBJ whole genome shotgun (WGS) entry which is preliminary data.</text>
</comment>
<dbReference type="Proteomes" id="UP001165962">
    <property type="component" value="Unassembled WGS sequence"/>
</dbReference>
<evidence type="ECO:0000313" key="3">
    <source>
        <dbReference type="Proteomes" id="UP001165962"/>
    </source>
</evidence>
<accession>A0ABX0JGW9</accession>
<dbReference type="InterPro" id="IPR013022">
    <property type="entry name" value="Xyl_isomerase-like_TIM-brl"/>
</dbReference>
<dbReference type="Pfam" id="PF01261">
    <property type="entry name" value="AP_endonuc_2"/>
    <property type="match status" value="1"/>
</dbReference>
<dbReference type="PANTHER" id="PTHR12110">
    <property type="entry name" value="HYDROXYPYRUVATE ISOMERASE"/>
    <property type="match status" value="1"/>
</dbReference>
<feature type="domain" description="Xylose isomerase-like TIM barrel" evidence="1">
    <location>
        <begin position="20"/>
        <end position="246"/>
    </location>
</feature>
<keyword evidence="3" id="KW-1185">Reference proteome</keyword>
<dbReference type="Gene3D" id="3.20.20.150">
    <property type="entry name" value="Divalent-metal-dependent TIM barrel enzymes"/>
    <property type="match status" value="1"/>
</dbReference>
<dbReference type="PANTHER" id="PTHR12110:SF41">
    <property type="entry name" value="INOSOSE DEHYDRATASE"/>
    <property type="match status" value="1"/>
</dbReference>
<sequence length="258" mass="28415">MQTGLLSVTFRQLDPGEIIKLASQAGLQAIEWGGDIHVPHGDVERAKQVREWTIAAGIEVASYGSYYRVGSINKNNLTFDQVLASAVALQAPAIRVWAGDQGSESADEAWRSGVAADAARIAGLAQAVGITVDFEYHKGTLTDSSESAIRLLEQIDHPNIRCNWQPLMNLTVEERKQGLRAVLPWLANLHVYQWEPGLRHPLQQGTSEWTEYVAIAREAHGRRHAMLEFVKEDAPQQFLEDAETLKLIIGSGHNGYGA</sequence>
<dbReference type="InterPro" id="IPR036237">
    <property type="entry name" value="Xyl_isomerase-like_sf"/>
</dbReference>
<gene>
    <name evidence="2" type="ORF">G9U52_25035</name>
</gene>
<keyword evidence="2" id="KW-0413">Isomerase</keyword>
<proteinExistence type="predicted"/>
<dbReference type="InterPro" id="IPR050312">
    <property type="entry name" value="IolE/XylAMocC-like"/>
</dbReference>
<dbReference type="EMBL" id="JAAOIW010000010">
    <property type="protein sequence ID" value="NHN33086.1"/>
    <property type="molecule type" value="Genomic_DNA"/>
</dbReference>
<evidence type="ECO:0000259" key="1">
    <source>
        <dbReference type="Pfam" id="PF01261"/>
    </source>
</evidence>
<dbReference type="RefSeq" id="WP_166153380.1">
    <property type="nucleotide sequence ID" value="NZ_JAAOIW010000010.1"/>
</dbReference>